<keyword evidence="1" id="KW-1133">Transmembrane helix</keyword>
<keyword evidence="1" id="KW-0812">Transmembrane</keyword>
<feature type="transmembrane region" description="Helical" evidence="1">
    <location>
        <begin position="29"/>
        <end position="48"/>
    </location>
</feature>
<protein>
    <recommendedName>
        <fullName evidence="4">Major facilitator superfamily (MFS) profile domain-containing protein</fullName>
    </recommendedName>
</protein>
<name>A0ABS5TWY8_9CELL</name>
<keyword evidence="3" id="KW-1185">Reference proteome</keyword>
<evidence type="ECO:0000313" key="3">
    <source>
        <dbReference type="Proteomes" id="UP000722125"/>
    </source>
</evidence>
<evidence type="ECO:0000256" key="1">
    <source>
        <dbReference type="SAM" id="Phobius"/>
    </source>
</evidence>
<reference evidence="2 3" key="1">
    <citation type="submission" date="2021-05" db="EMBL/GenBank/DDBJ databases">
        <title>Description of Cellulomonas sp. DKR-3 sp. nov.</title>
        <authorList>
            <person name="Dahal R.H."/>
            <person name="Chaudhary D.K."/>
        </authorList>
    </citation>
    <scope>NUCLEOTIDE SEQUENCE [LARGE SCALE GENOMIC DNA]</scope>
    <source>
        <strain evidence="2 3">DKR-3</strain>
    </source>
</reference>
<dbReference type="RefSeq" id="WP_214347634.1">
    <property type="nucleotide sequence ID" value="NZ_JAHBOH010000001.1"/>
</dbReference>
<dbReference type="Proteomes" id="UP000722125">
    <property type="component" value="Unassembled WGS sequence"/>
</dbReference>
<comment type="caution">
    <text evidence="2">The sequence shown here is derived from an EMBL/GenBank/DDBJ whole genome shotgun (WGS) entry which is preliminary data.</text>
</comment>
<evidence type="ECO:0000313" key="2">
    <source>
        <dbReference type="EMBL" id="MBT0993678.1"/>
    </source>
</evidence>
<sequence>MLTVLAGVGGVVVGRVVAHLRRTGQTARLVLVTAALVVGLAAWAVAAWASPGRLPFIAFVLAYAITYALSPLRPRDRATSP</sequence>
<gene>
    <name evidence="2" type="ORF">KIN34_05185</name>
</gene>
<dbReference type="EMBL" id="JAHBOH010000001">
    <property type="protein sequence ID" value="MBT0993678.1"/>
    <property type="molecule type" value="Genomic_DNA"/>
</dbReference>
<evidence type="ECO:0008006" key="4">
    <source>
        <dbReference type="Google" id="ProtNLM"/>
    </source>
</evidence>
<organism evidence="2 3">
    <name type="scientific">Cellulomonas fulva</name>
    <dbReference type="NCBI Taxonomy" id="2835530"/>
    <lineage>
        <taxon>Bacteria</taxon>
        <taxon>Bacillati</taxon>
        <taxon>Actinomycetota</taxon>
        <taxon>Actinomycetes</taxon>
        <taxon>Micrococcales</taxon>
        <taxon>Cellulomonadaceae</taxon>
        <taxon>Cellulomonas</taxon>
    </lineage>
</organism>
<keyword evidence="1" id="KW-0472">Membrane</keyword>
<proteinExistence type="predicted"/>
<feature type="transmembrane region" description="Helical" evidence="1">
    <location>
        <begin position="54"/>
        <end position="72"/>
    </location>
</feature>
<accession>A0ABS5TWY8</accession>